<keyword evidence="2" id="KW-1185">Reference proteome</keyword>
<gene>
    <name evidence="1" type="ORF">HK103_002597</name>
</gene>
<evidence type="ECO:0000313" key="2">
    <source>
        <dbReference type="Proteomes" id="UP001210925"/>
    </source>
</evidence>
<evidence type="ECO:0000313" key="1">
    <source>
        <dbReference type="EMBL" id="KAJ3251179.1"/>
    </source>
</evidence>
<reference evidence="1" key="1">
    <citation type="submission" date="2020-05" db="EMBL/GenBank/DDBJ databases">
        <title>Phylogenomic resolution of chytrid fungi.</title>
        <authorList>
            <person name="Stajich J.E."/>
            <person name="Amses K."/>
            <person name="Simmons R."/>
            <person name="Seto K."/>
            <person name="Myers J."/>
            <person name="Bonds A."/>
            <person name="Quandt C.A."/>
            <person name="Barry K."/>
            <person name="Liu P."/>
            <person name="Grigoriev I."/>
            <person name="Longcore J.E."/>
            <person name="James T.Y."/>
        </authorList>
    </citation>
    <scope>NUCLEOTIDE SEQUENCE</scope>
    <source>
        <strain evidence="1">PLAUS21</strain>
    </source>
</reference>
<protein>
    <submittedName>
        <fullName evidence="1">Uncharacterized protein</fullName>
    </submittedName>
</protein>
<dbReference type="Proteomes" id="UP001210925">
    <property type="component" value="Unassembled WGS sequence"/>
</dbReference>
<accession>A0AAD5UA30</accession>
<dbReference type="AlphaFoldDB" id="A0AAD5UA30"/>
<name>A0AAD5UA30_9FUNG</name>
<dbReference type="EMBL" id="JADGKB010000196">
    <property type="protein sequence ID" value="KAJ3251179.1"/>
    <property type="molecule type" value="Genomic_DNA"/>
</dbReference>
<comment type="caution">
    <text evidence="1">The sequence shown here is derived from an EMBL/GenBank/DDBJ whole genome shotgun (WGS) entry which is preliminary data.</text>
</comment>
<sequence length="140" mass="16256">MQSRDWAFKLYWGNDTTGPLAMTISPTGKDIYRRDAKVVDHSTNKEIVIHRPSSFTRKYTWSYDGIDYCWKPANVFSVNLELVKYPEKKVVAFYHRNGRFSLRKEGKLSIEPQGFHLTSVILGTVIAAEMWEYGDEENDV</sequence>
<organism evidence="1 2">
    <name type="scientific">Boothiomyces macroporosus</name>
    <dbReference type="NCBI Taxonomy" id="261099"/>
    <lineage>
        <taxon>Eukaryota</taxon>
        <taxon>Fungi</taxon>
        <taxon>Fungi incertae sedis</taxon>
        <taxon>Chytridiomycota</taxon>
        <taxon>Chytridiomycota incertae sedis</taxon>
        <taxon>Chytridiomycetes</taxon>
        <taxon>Rhizophydiales</taxon>
        <taxon>Terramycetaceae</taxon>
        <taxon>Boothiomyces</taxon>
    </lineage>
</organism>
<proteinExistence type="predicted"/>